<dbReference type="PANTHER" id="PTHR11157:SF116">
    <property type="entry name" value="ELONGATION OF VERY LONG CHAIN FATTY ACIDS PROTEIN-RELATED"/>
    <property type="match status" value="1"/>
</dbReference>
<keyword evidence="9 10" id="KW-0275">Fatty acid biosynthesis</keyword>
<dbReference type="InterPro" id="IPR030457">
    <property type="entry name" value="ELO_CS"/>
</dbReference>
<dbReference type="GO" id="GO:0005789">
    <property type="term" value="C:endoplasmic reticulum membrane"/>
    <property type="evidence" value="ECO:0007669"/>
    <property type="project" value="TreeGrafter"/>
</dbReference>
<dbReference type="GO" id="GO:0019367">
    <property type="term" value="P:fatty acid elongation, saturated fatty acid"/>
    <property type="evidence" value="ECO:0007669"/>
    <property type="project" value="TreeGrafter"/>
</dbReference>
<dbReference type="GO" id="GO:0030148">
    <property type="term" value="P:sphingolipid biosynthetic process"/>
    <property type="evidence" value="ECO:0007669"/>
    <property type="project" value="TreeGrafter"/>
</dbReference>
<keyword evidence="6 10" id="KW-1133">Transmembrane helix</keyword>
<evidence type="ECO:0000256" key="2">
    <source>
        <dbReference type="ARBA" id="ARBA00022516"/>
    </source>
</evidence>
<dbReference type="GO" id="GO:0034626">
    <property type="term" value="P:fatty acid elongation, polyunsaturated fatty acid"/>
    <property type="evidence" value="ECO:0007669"/>
    <property type="project" value="TreeGrafter"/>
</dbReference>
<keyword evidence="8 10" id="KW-0472">Membrane</keyword>
<proteinExistence type="evidence at transcript level"/>
<dbReference type="AlphaFoldDB" id="A0A023EPG2"/>
<dbReference type="GO" id="GO:0042761">
    <property type="term" value="P:very long-chain fatty acid biosynthetic process"/>
    <property type="evidence" value="ECO:0007669"/>
    <property type="project" value="TreeGrafter"/>
</dbReference>
<feature type="transmembrane region" description="Helical" evidence="10">
    <location>
        <begin position="171"/>
        <end position="191"/>
    </location>
</feature>
<keyword evidence="7 10" id="KW-0443">Lipid metabolism</keyword>
<evidence type="ECO:0000256" key="10">
    <source>
        <dbReference type="RuleBase" id="RU361115"/>
    </source>
</evidence>
<keyword evidence="4 10" id="KW-0812">Transmembrane</keyword>
<dbReference type="VEuPathDB" id="VectorBase:AALC636_014851"/>
<dbReference type="Pfam" id="PF01151">
    <property type="entry name" value="ELO"/>
    <property type="match status" value="1"/>
</dbReference>
<dbReference type="PROSITE" id="PS01188">
    <property type="entry name" value="ELO"/>
    <property type="match status" value="1"/>
</dbReference>
<dbReference type="GO" id="GO:0034625">
    <property type="term" value="P:fatty acid elongation, monounsaturated fatty acid"/>
    <property type="evidence" value="ECO:0007669"/>
    <property type="project" value="TreeGrafter"/>
</dbReference>
<evidence type="ECO:0000256" key="7">
    <source>
        <dbReference type="ARBA" id="ARBA00023098"/>
    </source>
</evidence>
<dbReference type="VEuPathDB" id="VectorBase:AALF016198"/>
<name>A0A023EPG2_AEDAL</name>
<organism evidence="11">
    <name type="scientific">Aedes albopictus</name>
    <name type="common">Asian tiger mosquito</name>
    <name type="synonym">Stegomyia albopicta</name>
    <dbReference type="NCBI Taxonomy" id="7160"/>
    <lineage>
        <taxon>Eukaryota</taxon>
        <taxon>Metazoa</taxon>
        <taxon>Ecdysozoa</taxon>
        <taxon>Arthropoda</taxon>
        <taxon>Hexapoda</taxon>
        <taxon>Insecta</taxon>
        <taxon>Pterygota</taxon>
        <taxon>Neoptera</taxon>
        <taxon>Endopterygota</taxon>
        <taxon>Diptera</taxon>
        <taxon>Nematocera</taxon>
        <taxon>Culicoidea</taxon>
        <taxon>Culicidae</taxon>
        <taxon>Culicinae</taxon>
        <taxon>Aedini</taxon>
        <taxon>Aedes</taxon>
        <taxon>Stegomyia</taxon>
    </lineage>
</organism>
<evidence type="ECO:0000256" key="8">
    <source>
        <dbReference type="ARBA" id="ARBA00023136"/>
    </source>
</evidence>
<evidence type="ECO:0000256" key="9">
    <source>
        <dbReference type="ARBA" id="ARBA00023160"/>
    </source>
</evidence>
<feature type="transmembrane region" description="Helical" evidence="10">
    <location>
        <begin position="115"/>
        <end position="136"/>
    </location>
</feature>
<evidence type="ECO:0000256" key="4">
    <source>
        <dbReference type="ARBA" id="ARBA00022692"/>
    </source>
</evidence>
<sequence length="275" mass="32336">MEIAVARMLSSYNQFMWKNRDLRSTHLPLLRTNWQVPAIVVVYMLTVLKYGPRFMAQRKAYDLTKYIRIYNIVQIVTNGVLFSFLVYHLLKRPTMSYICQSVDFSETTSGYEELYIMYTYFVLKILDLSDTVFFVLRKKQSQVTFLHVYHHAIMVLIGYYGTLFVPGGHNFVLVLWNSIGHSLLYLYYNLAMHKSPVAARYKIYLTRMQLVQFVYLALHYGRPALTGMDCGFPHLWHWTGFTQTLFFLGMFLDFYVKSYLGKGGVKDDKVVRKSD</sequence>
<keyword evidence="5 10" id="KW-0276">Fatty acid metabolism</keyword>
<comment type="subcellular location">
    <subcellularLocation>
        <location evidence="1">Membrane</location>
        <topology evidence="1">Multi-pass membrane protein</topology>
    </subcellularLocation>
</comment>
<evidence type="ECO:0000256" key="1">
    <source>
        <dbReference type="ARBA" id="ARBA00004141"/>
    </source>
</evidence>
<feature type="transmembrane region" description="Helical" evidence="10">
    <location>
        <begin position="148"/>
        <end position="165"/>
    </location>
</feature>
<evidence type="ECO:0000313" key="11">
    <source>
        <dbReference type="EMBL" id="JAC10384.1"/>
    </source>
</evidence>
<keyword evidence="2 10" id="KW-0444">Lipid biosynthesis</keyword>
<keyword evidence="3 10" id="KW-0808">Transferase</keyword>
<dbReference type="InterPro" id="IPR002076">
    <property type="entry name" value="ELO_fam"/>
</dbReference>
<comment type="catalytic activity">
    <reaction evidence="10">
        <text>a very-long-chain acyl-CoA + malonyl-CoA + H(+) = a very-long-chain 3-oxoacyl-CoA + CO2 + CoA</text>
        <dbReference type="Rhea" id="RHEA:32727"/>
        <dbReference type="ChEBI" id="CHEBI:15378"/>
        <dbReference type="ChEBI" id="CHEBI:16526"/>
        <dbReference type="ChEBI" id="CHEBI:57287"/>
        <dbReference type="ChEBI" id="CHEBI:57384"/>
        <dbReference type="ChEBI" id="CHEBI:90725"/>
        <dbReference type="ChEBI" id="CHEBI:90736"/>
        <dbReference type="EC" id="2.3.1.199"/>
    </reaction>
</comment>
<feature type="transmembrane region" description="Helical" evidence="10">
    <location>
        <begin position="203"/>
        <end position="220"/>
    </location>
</feature>
<dbReference type="EC" id="2.3.1.199" evidence="10"/>
<evidence type="ECO:0000256" key="5">
    <source>
        <dbReference type="ARBA" id="ARBA00022832"/>
    </source>
</evidence>
<comment type="similarity">
    <text evidence="10">Belongs to the ELO family.</text>
</comment>
<feature type="transmembrane region" description="Helical" evidence="10">
    <location>
        <begin position="235"/>
        <end position="256"/>
    </location>
</feature>
<dbReference type="EMBL" id="GAPW01003214">
    <property type="protein sequence ID" value="JAC10384.1"/>
    <property type="molecule type" value="mRNA"/>
</dbReference>
<feature type="transmembrane region" description="Helical" evidence="10">
    <location>
        <begin position="72"/>
        <end position="90"/>
    </location>
</feature>
<protein>
    <recommendedName>
        <fullName evidence="10">Elongation of very long chain fatty acids protein</fullName>
        <ecNumber evidence="10">2.3.1.199</ecNumber>
    </recommendedName>
    <alternativeName>
        <fullName evidence="10">Very-long-chain 3-oxoacyl-CoA synthase</fullName>
    </alternativeName>
</protein>
<dbReference type="GO" id="GO:0009922">
    <property type="term" value="F:fatty acid elongase activity"/>
    <property type="evidence" value="ECO:0007669"/>
    <property type="project" value="UniProtKB-EC"/>
</dbReference>
<evidence type="ECO:0000256" key="3">
    <source>
        <dbReference type="ARBA" id="ARBA00022679"/>
    </source>
</evidence>
<reference evidence="11" key="1">
    <citation type="journal article" date="2014" name="PLoS Negl. Trop. Dis.">
        <title>Identification and characterization of seminal fluid proteins in the Asian tiger mosquito, Aedes albopictus.</title>
        <authorList>
            <person name="Boes K.E."/>
            <person name="Ribeiro J.M."/>
            <person name="Wong A."/>
            <person name="Harrington L.C."/>
            <person name="Wolfner M.F."/>
            <person name="Sirot L.K."/>
        </authorList>
    </citation>
    <scope>NUCLEOTIDE SEQUENCE</scope>
    <source>
        <tissue evidence="11">Reproductive organs</tissue>
    </source>
</reference>
<feature type="transmembrane region" description="Helical" evidence="10">
    <location>
        <begin position="34"/>
        <end position="51"/>
    </location>
</feature>
<dbReference type="VEuPathDB" id="VectorBase:AALFPA_072809"/>
<accession>A0A023EPG2</accession>
<evidence type="ECO:0000256" key="6">
    <source>
        <dbReference type="ARBA" id="ARBA00022989"/>
    </source>
</evidence>
<dbReference type="PANTHER" id="PTHR11157">
    <property type="entry name" value="FATTY ACID ACYL TRANSFERASE-RELATED"/>
    <property type="match status" value="1"/>
</dbReference>